<feature type="compositionally biased region" description="Polar residues" evidence="1">
    <location>
        <begin position="70"/>
        <end position="94"/>
    </location>
</feature>
<dbReference type="EMBL" id="FMSP01000003">
    <property type="protein sequence ID" value="SCV68043.1"/>
    <property type="molecule type" value="Genomic_DNA"/>
</dbReference>
<protein>
    <submittedName>
        <fullName evidence="2">BQ2448_164 protein</fullName>
    </submittedName>
</protein>
<dbReference type="Proteomes" id="UP000198372">
    <property type="component" value="Unassembled WGS sequence"/>
</dbReference>
<evidence type="ECO:0000313" key="2">
    <source>
        <dbReference type="EMBL" id="SCV68043.1"/>
    </source>
</evidence>
<keyword evidence="3" id="KW-1185">Reference proteome</keyword>
<accession>A0A238F7P1</accession>
<feature type="region of interest" description="Disordered" evidence="1">
    <location>
        <begin position="521"/>
        <end position="552"/>
    </location>
</feature>
<feature type="region of interest" description="Disordered" evidence="1">
    <location>
        <begin position="212"/>
        <end position="235"/>
    </location>
</feature>
<dbReference type="AlphaFoldDB" id="A0A238F7P1"/>
<sequence length="552" mass="60786">MTATFTVETIQRPRSSPPGARRRDVLLPPPQVNAPSPTSEPSSPTVTSPRSGGRRRARSSPTPRDIEQWLSPSRSTAETDESISASGSHWSNSEDSFSFRINPTAAPFHPIPAPGITTAHAHYLVHDHPLKQDYYSSDQYYGGYDQLHPHPLVTSPRVLPYHSPPNGSMASQHHHPVPATASDQPRVAVSNADDSSLSSLSDTMIILHGAPQQAYPSPQSSPGISTQGIPGSPHLPRQVEARAAILGAPPPPFSKSTPQSVCNAYMYQPSPTYQRNPGPMEFIPRPYPSISPTRYPPFQPPMAGGFGIGPPIYPGPPSARGPTPRSVMPRLEGGEVFYERSGKVKFWNMKGWGYLVDDHAYELDGRDGELLDQTFKSVLIECSTDSCFDNTHVEVFVHHTAIRQTGGFFRFLVPHEKVTYDLLYKEKKPHRPLGDGSEDEHEPATRHDGDHRHTCRQGTRQGSVIFHPAEAWSKRENCEPEMGLAAQNVRDGIGMGFWHFQREALFEELGLASRLPKKLNKDTKTTTTTTAHSPHGAVGGGPEAPRRAWRHT</sequence>
<evidence type="ECO:0000256" key="1">
    <source>
        <dbReference type="SAM" id="MobiDB-lite"/>
    </source>
</evidence>
<feature type="region of interest" description="Disordered" evidence="1">
    <location>
        <begin position="162"/>
        <end position="195"/>
    </location>
</feature>
<organism evidence="2 3">
    <name type="scientific">Microbotryum intermedium</name>
    <dbReference type="NCBI Taxonomy" id="269621"/>
    <lineage>
        <taxon>Eukaryota</taxon>
        <taxon>Fungi</taxon>
        <taxon>Dikarya</taxon>
        <taxon>Basidiomycota</taxon>
        <taxon>Pucciniomycotina</taxon>
        <taxon>Microbotryomycetes</taxon>
        <taxon>Microbotryales</taxon>
        <taxon>Microbotryaceae</taxon>
        <taxon>Microbotryum</taxon>
    </lineage>
</organism>
<name>A0A238F7P1_9BASI</name>
<evidence type="ECO:0000313" key="3">
    <source>
        <dbReference type="Proteomes" id="UP000198372"/>
    </source>
</evidence>
<feature type="compositionally biased region" description="Low complexity" evidence="1">
    <location>
        <begin position="35"/>
        <end position="51"/>
    </location>
</feature>
<feature type="compositionally biased region" description="Basic and acidic residues" evidence="1">
    <location>
        <begin position="442"/>
        <end position="452"/>
    </location>
</feature>
<reference evidence="3" key="1">
    <citation type="submission" date="2016-09" db="EMBL/GenBank/DDBJ databases">
        <authorList>
            <person name="Jeantristanb JTB J.-T."/>
            <person name="Ricardo R."/>
        </authorList>
    </citation>
    <scope>NUCLEOTIDE SEQUENCE [LARGE SCALE GENOMIC DNA]</scope>
</reference>
<gene>
    <name evidence="2" type="ORF">BQ2448_164</name>
</gene>
<dbReference type="InterPro" id="IPR012340">
    <property type="entry name" value="NA-bd_OB-fold"/>
</dbReference>
<dbReference type="Gene3D" id="2.40.50.140">
    <property type="entry name" value="Nucleic acid-binding proteins"/>
    <property type="match status" value="1"/>
</dbReference>
<proteinExistence type="predicted"/>
<dbReference type="OrthoDB" id="2537000at2759"/>
<feature type="compositionally biased region" description="Low complexity" evidence="1">
    <location>
        <begin position="212"/>
        <end position="222"/>
    </location>
</feature>
<feature type="region of interest" description="Disordered" evidence="1">
    <location>
        <begin position="429"/>
        <end position="460"/>
    </location>
</feature>
<feature type="region of interest" description="Disordered" evidence="1">
    <location>
        <begin position="1"/>
        <end position="94"/>
    </location>
</feature>